<dbReference type="InterPro" id="IPR015813">
    <property type="entry name" value="Pyrv/PenolPyrv_kinase-like_dom"/>
</dbReference>
<keyword evidence="12" id="KW-0489">Methyltransferase</keyword>
<evidence type="ECO:0000256" key="2">
    <source>
        <dbReference type="ARBA" id="ARBA00008676"/>
    </source>
</evidence>
<dbReference type="InterPro" id="IPR003700">
    <property type="entry name" value="Pantoate_hydroxy_MeTrfase"/>
</dbReference>
<comment type="function">
    <text evidence="7 8">Catalyzes the reversible reaction in which hydroxymethyl group from 5,10-methylenetetrahydrofolate is transferred onto alpha-ketoisovalerate to form ketopantoate.</text>
</comment>
<dbReference type="SUPFAM" id="SSF51621">
    <property type="entry name" value="Phosphoenolpyruvate/pyruvate domain"/>
    <property type="match status" value="1"/>
</dbReference>
<keyword evidence="6 8" id="KW-0479">Metal-binding</keyword>
<dbReference type="EC" id="2.1.2.11" evidence="8"/>
<dbReference type="RefSeq" id="WP_136132500.1">
    <property type="nucleotide sequence ID" value="NZ_PDKR01000002.1"/>
</dbReference>
<dbReference type="NCBIfam" id="TIGR00222">
    <property type="entry name" value="panB"/>
    <property type="match status" value="1"/>
</dbReference>
<evidence type="ECO:0000313" key="13">
    <source>
        <dbReference type="Proteomes" id="UP000295937"/>
    </source>
</evidence>
<dbReference type="PIRSF" id="PIRSF000388">
    <property type="entry name" value="Pantoate_hydroxy_MeTrfase"/>
    <property type="match status" value="1"/>
</dbReference>
<reference evidence="12 13" key="1">
    <citation type="journal article" date="2018" name="Genome Biol. Evol.">
        <title>Cladogenesis and Genomic Streamlining in Extracellular Endosymbionts of Tropical Stink Bugs.</title>
        <authorList>
            <person name="Otero-Bravo A."/>
            <person name="Goffredi S."/>
            <person name="Sabree Z.L."/>
        </authorList>
    </citation>
    <scope>NUCLEOTIDE SEQUENCE [LARGE SCALE GENOMIC DNA]</scope>
    <source>
        <strain evidence="12 13">SoEO</strain>
    </source>
</reference>
<feature type="active site" description="Proton acceptor" evidence="8 9">
    <location>
        <position position="182"/>
    </location>
</feature>
<proteinExistence type="inferred from homology"/>
<name>A0A2P5T276_9GAMM</name>
<dbReference type="EMBL" id="PDKR01000002">
    <property type="protein sequence ID" value="PPI88663.1"/>
    <property type="molecule type" value="Genomic_DNA"/>
</dbReference>
<comment type="cofactor">
    <cofactor evidence="8 11">
        <name>Mg(2+)</name>
        <dbReference type="ChEBI" id="CHEBI:18420"/>
    </cofactor>
    <text evidence="8 11">Binds 1 Mg(2+) ion per subunit.</text>
</comment>
<comment type="catalytic activity">
    <reaction evidence="8">
        <text>(6R)-5,10-methylene-5,6,7,8-tetrahydrofolate + 3-methyl-2-oxobutanoate + H2O = 2-dehydropantoate + (6S)-5,6,7,8-tetrahydrofolate</text>
        <dbReference type="Rhea" id="RHEA:11824"/>
        <dbReference type="ChEBI" id="CHEBI:11561"/>
        <dbReference type="ChEBI" id="CHEBI:11851"/>
        <dbReference type="ChEBI" id="CHEBI:15377"/>
        <dbReference type="ChEBI" id="CHEBI:15636"/>
        <dbReference type="ChEBI" id="CHEBI:57453"/>
        <dbReference type="EC" id="2.1.2.11"/>
    </reaction>
</comment>
<protein>
    <recommendedName>
        <fullName evidence="8">3-methyl-2-oxobutanoate hydroxymethyltransferase</fullName>
        <ecNumber evidence="8">2.1.2.11</ecNumber>
    </recommendedName>
    <alternativeName>
        <fullName evidence="8">Ketopantoate hydroxymethyltransferase</fullName>
        <shortName evidence="8">KPHMT</shortName>
    </alternativeName>
</protein>
<comment type="subunit">
    <text evidence="3 8">Homodecamer; pentamer of dimers.</text>
</comment>
<feature type="binding site" evidence="8 10">
    <location>
        <position position="112"/>
    </location>
    <ligand>
        <name>3-methyl-2-oxobutanoate</name>
        <dbReference type="ChEBI" id="CHEBI:11851"/>
    </ligand>
</feature>
<dbReference type="HAMAP" id="MF_00156">
    <property type="entry name" value="PanB"/>
    <property type="match status" value="1"/>
</dbReference>
<evidence type="ECO:0000256" key="3">
    <source>
        <dbReference type="ARBA" id="ARBA00011424"/>
    </source>
</evidence>
<dbReference type="Proteomes" id="UP000295937">
    <property type="component" value="Unassembled WGS sequence"/>
</dbReference>
<keyword evidence="4 8" id="KW-0566">Pantothenate biosynthesis</keyword>
<dbReference type="UniPathway" id="UPA00028">
    <property type="reaction ID" value="UER00003"/>
</dbReference>
<dbReference type="OrthoDB" id="9781789at2"/>
<evidence type="ECO:0000256" key="7">
    <source>
        <dbReference type="ARBA" id="ARBA00056497"/>
    </source>
</evidence>
<evidence type="ECO:0000256" key="11">
    <source>
        <dbReference type="PIRSR" id="PIRSR000388-3"/>
    </source>
</evidence>
<dbReference type="GO" id="GO:0005737">
    <property type="term" value="C:cytoplasm"/>
    <property type="evidence" value="ECO:0007669"/>
    <property type="project" value="UniProtKB-SubCell"/>
</dbReference>
<accession>A0A2P5T276</accession>
<dbReference type="PANTHER" id="PTHR20881">
    <property type="entry name" value="3-METHYL-2-OXOBUTANOATE HYDROXYMETHYLTRANSFERASE"/>
    <property type="match status" value="1"/>
</dbReference>
<dbReference type="GO" id="GO:0032259">
    <property type="term" value="P:methylation"/>
    <property type="evidence" value="ECO:0007669"/>
    <property type="project" value="UniProtKB-KW"/>
</dbReference>
<comment type="pathway">
    <text evidence="1 8">Cofactor biosynthesis; (R)-pantothenate biosynthesis; (R)-pantoate from 3-methyl-2-oxobutanoate: step 1/2.</text>
</comment>
<feature type="binding site" evidence="8 10">
    <location>
        <position position="84"/>
    </location>
    <ligand>
        <name>3-methyl-2-oxobutanoate</name>
        <dbReference type="ChEBI" id="CHEBI:11851"/>
    </ligand>
</feature>
<keyword evidence="5 8" id="KW-0808">Transferase</keyword>
<evidence type="ECO:0000256" key="9">
    <source>
        <dbReference type="PIRSR" id="PIRSR000388-1"/>
    </source>
</evidence>
<feature type="binding site" evidence="8 11">
    <location>
        <position position="84"/>
    </location>
    <ligand>
        <name>Mg(2+)</name>
        <dbReference type="ChEBI" id="CHEBI:18420"/>
    </ligand>
</feature>
<evidence type="ECO:0000256" key="1">
    <source>
        <dbReference type="ARBA" id="ARBA00005033"/>
    </source>
</evidence>
<dbReference type="Gene3D" id="3.20.20.60">
    <property type="entry name" value="Phosphoenolpyruvate-binding domains"/>
    <property type="match status" value="1"/>
</dbReference>
<dbReference type="PANTHER" id="PTHR20881:SF0">
    <property type="entry name" value="3-METHYL-2-OXOBUTANOATE HYDROXYMETHYLTRANSFERASE"/>
    <property type="match status" value="1"/>
</dbReference>
<feature type="binding site" evidence="8 10">
    <location>
        <begin position="45"/>
        <end position="46"/>
    </location>
    <ligand>
        <name>3-methyl-2-oxobutanoate</name>
        <dbReference type="ChEBI" id="CHEBI:11851"/>
    </ligand>
</feature>
<dbReference type="GO" id="GO:0015940">
    <property type="term" value="P:pantothenate biosynthetic process"/>
    <property type="evidence" value="ECO:0007669"/>
    <property type="project" value="UniProtKB-UniRule"/>
</dbReference>
<dbReference type="GO" id="GO:0008168">
    <property type="term" value="F:methyltransferase activity"/>
    <property type="evidence" value="ECO:0007669"/>
    <property type="project" value="UniProtKB-KW"/>
</dbReference>
<evidence type="ECO:0000256" key="6">
    <source>
        <dbReference type="ARBA" id="ARBA00022723"/>
    </source>
</evidence>
<dbReference type="GO" id="GO:0000287">
    <property type="term" value="F:magnesium ion binding"/>
    <property type="evidence" value="ECO:0007669"/>
    <property type="project" value="TreeGrafter"/>
</dbReference>
<dbReference type="InterPro" id="IPR040442">
    <property type="entry name" value="Pyrv_kinase-like_dom_sf"/>
</dbReference>
<dbReference type="GO" id="GO:0003864">
    <property type="term" value="F:3-methyl-2-oxobutanoate hydroxymethyltransferase activity"/>
    <property type="evidence" value="ECO:0007669"/>
    <property type="project" value="UniProtKB-UniRule"/>
</dbReference>
<gene>
    <name evidence="8 12" type="primary">panB</name>
    <name evidence="12" type="ORF">CRV09_02055</name>
</gene>
<organism evidence="12 13">
    <name type="scientific">Candidatus Pantoea edessiphila</name>
    <dbReference type="NCBI Taxonomy" id="2044610"/>
    <lineage>
        <taxon>Bacteria</taxon>
        <taxon>Pseudomonadati</taxon>
        <taxon>Pseudomonadota</taxon>
        <taxon>Gammaproteobacteria</taxon>
        <taxon>Enterobacterales</taxon>
        <taxon>Erwiniaceae</taxon>
        <taxon>Pantoea</taxon>
    </lineage>
</organism>
<evidence type="ECO:0000256" key="8">
    <source>
        <dbReference type="HAMAP-Rule" id="MF_00156"/>
    </source>
</evidence>
<dbReference type="CDD" id="cd06557">
    <property type="entry name" value="KPHMT-like"/>
    <property type="match status" value="1"/>
</dbReference>
<evidence type="ECO:0000313" key="12">
    <source>
        <dbReference type="EMBL" id="PPI88663.1"/>
    </source>
</evidence>
<comment type="caution">
    <text evidence="12">The sequence shown here is derived from an EMBL/GenBank/DDBJ whole genome shotgun (WGS) entry which is preliminary data.</text>
</comment>
<feature type="binding site" evidence="8 11">
    <location>
        <position position="114"/>
    </location>
    <ligand>
        <name>Mg(2+)</name>
        <dbReference type="ChEBI" id="CHEBI:18420"/>
    </ligand>
</feature>
<comment type="subcellular location">
    <subcellularLocation>
        <location evidence="8">Cytoplasm</location>
    </subcellularLocation>
</comment>
<sequence>MKLTTISCLNDLKIKRKKFAVLTAYDFSFAKLFSSEGIEVLLVGDSLGMTLQGHNSTIPVTINDIAYHTSSVRRGAPHALIISDFPFLSYATPQQSFKNAAKLMRAGANMVKLEGGRIWVIETIRMLTERSVSVCGHIGLTPQSINILGKYKVQGFDKKNADIIFENAQAIESAGAQLLILECIPNKLAKIITKTLKIPVIGIGAGNNTDGQILVMYDIFGITDGNIPKFAKNFLSETGDIRAAIRQYISEVKNGNFPSIEHCF</sequence>
<comment type="similarity">
    <text evidence="2 8">Belongs to the PanB family.</text>
</comment>
<dbReference type="Pfam" id="PF02548">
    <property type="entry name" value="Pantoate_transf"/>
    <property type="match status" value="1"/>
</dbReference>
<evidence type="ECO:0000256" key="10">
    <source>
        <dbReference type="PIRSR" id="PIRSR000388-2"/>
    </source>
</evidence>
<evidence type="ECO:0000256" key="4">
    <source>
        <dbReference type="ARBA" id="ARBA00022655"/>
    </source>
</evidence>
<dbReference type="FunFam" id="3.20.20.60:FF:000003">
    <property type="entry name" value="3-methyl-2-oxobutanoate hydroxymethyltransferase"/>
    <property type="match status" value="1"/>
</dbReference>
<keyword evidence="8" id="KW-0963">Cytoplasm</keyword>
<dbReference type="NCBIfam" id="NF001452">
    <property type="entry name" value="PRK00311.1"/>
    <property type="match status" value="1"/>
</dbReference>
<dbReference type="AlphaFoldDB" id="A0A2P5T276"/>
<evidence type="ECO:0000256" key="5">
    <source>
        <dbReference type="ARBA" id="ARBA00022679"/>
    </source>
</evidence>
<feature type="binding site" evidence="8 11">
    <location>
        <position position="45"/>
    </location>
    <ligand>
        <name>Mg(2+)</name>
        <dbReference type="ChEBI" id="CHEBI:18420"/>
    </ligand>
</feature>
<keyword evidence="8 11" id="KW-0460">Magnesium</keyword>